<keyword evidence="5 9" id="KW-0653">Protein transport</keyword>
<comment type="function">
    <text evidence="9">Part of the twin-arginine translocation (Tat) system that transports large folded proteins containing a characteristic twin-arginine motif in their signal peptide across membranes. Together with TatC, TatB is part of a receptor directly interacting with Tat signal peptides. TatB may form an oligomeric binding site that transiently accommodates folded Tat precursor proteins before their translocation.</text>
</comment>
<name>A0A520S293_9GAMM</name>
<accession>A0A520S293</accession>
<comment type="subcellular location">
    <subcellularLocation>
        <location evidence="9">Cell membrane</location>
        <topology evidence="9">Single-pass membrane protein</topology>
    </subcellularLocation>
    <subcellularLocation>
        <location evidence="1">Membrane</location>
        <topology evidence="1">Single-pass membrane protein</topology>
    </subcellularLocation>
</comment>
<dbReference type="GO" id="GO:0008320">
    <property type="term" value="F:protein transmembrane transporter activity"/>
    <property type="evidence" value="ECO:0007669"/>
    <property type="project" value="UniProtKB-UniRule"/>
</dbReference>
<dbReference type="AlphaFoldDB" id="A0A520S293"/>
<dbReference type="PRINTS" id="PR01506">
    <property type="entry name" value="TATBPROTEIN"/>
</dbReference>
<keyword evidence="4 9" id="KW-0812">Transmembrane</keyword>
<evidence type="ECO:0000256" key="5">
    <source>
        <dbReference type="ARBA" id="ARBA00022927"/>
    </source>
</evidence>
<keyword evidence="2 9" id="KW-0813">Transport</keyword>
<dbReference type="InterPro" id="IPR018448">
    <property type="entry name" value="TatB"/>
</dbReference>
<protein>
    <recommendedName>
        <fullName evidence="9">Sec-independent protein translocase protein TatB</fullName>
    </recommendedName>
</protein>
<comment type="caution">
    <text evidence="10">The sequence shown here is derived from an EMBL/GenBank/DDBJ whole genome shotgun (WGS) entry which is preliminary data.</text>
</comment>
<dbReference type="GO" id="GO:0033281">
    <property type="term" value="C:TAT protein transport complex"/>
    <property type="evidence" value="ECO:0007669"/>
    <property type="project" value="UniProtKB-UniRule"/>
</dbReference>
<dbReference type="PANTHER" id="PTHR33162:SF1">
    <property type="entry name" value="SEC-INDEPENDENT PROTEIN TRANSLOCASE PROTEIN TATA, CHLOROPLASTIC"/>
    <property type="match status" value="1"/>
</dbReference>
<comment type="subunit">
    <text evidence="9">The Tat system comprises two distinct complexes: a TatABC complex, containing multiple copies of TatA, TatB and TatC subunits, and a separate TatA complex, containing only TatA subunits. Substrates initially bind to the TatABC complex, which probably triggers association of the separate TatA complex to form the active translocon.</text>
</comment>
<keyword evidence="7 9" id="KW-0811">Translocation</keyword>
<dbReference type="GO" id="GO:0043953">
    <property type="term" value="P:protein transport by the Tat complex"/>
    <property type="evidence" value="ECO:0007669"/>
    <property type="project" value="UniProtKB-UniRule"/>
</dbReference>
<evidence type="ECO:0000256" key="4">
    <source>
        <dbReference type="ARBA" id="ARBA00022692"/>
    </source>
</evidence>
<evidence type="ECO:0000313" key="10">
    <source>
        <dbReference type="EMBL" id="RZO76588.1"/>
    </source>
</evidence>
<evidence type="ECO:0000256" key="2">
    <source>
        <dbReference type="ARBA" id="ARBA00022448"/>
    </source>
</evidence>
<dbReference type="Gene3D" id="1.20.5.3310">
    <property type="match status" value="1"/>
</dbReference>
<gene>
    <name evidence="9 10" type="primary">tatB</name>
    <name evidence="10" type="ORF">EVA68_04025</name>
</gene>
<dbReference type="HAMAP" id="MF_00237">
    <property type="entry name" value="TatB"/>
    <property type="match status" value="1"/>
</dbReference>
<evidence type="ECO:0000256" key="1">
    <source>
        <dbReference type="ARBA" id="ARBA00004167"/>
    </source>
</evidence>
<evidence type="ECO:0000256" key="7">
    <source>
        <dbReference type="ARBA" id="ARBA00023010"/>
    </source>
</evidence>
<dbReference type="PANTHER" id="PTHR33162">
    <property type="entry name" value="SEC-INDEPENDENT PROTEIN TRANSLOCASE PROTEIN TATA, CHLOROPLASTIC"/>
    <property type="match status" value="1"/>
</dbReference>
<dbReference type="EMBL" id="SHAG01000010">
    <property type="protein sequence ID" value="RZO76588.1"/>
    <property type="molecule type" value="Genomic_DNA"/>
</dbReference>
<organism evidence="10 11">
    <name type="scientific">OM182 bacterium</name>
    <dbReference type="NCBI Taxonomy" id="2510334"/>
    <lineage>
        <taxon>Bacteria</taxon>
        <taxon>Pseudomonadati</taxon>
        <taxon>Pseudomonadota</taxon>
        <taxon>Gammaproteobacteria</taxon>
        <taxon>OMG group</taxon>
        <taxon>OM182 clade</taxon>
    </lineage>
</organism>
<dbReference type="NCBIfam" id="TIGR01410">
    <property type="entry name" value="tatB"/>
    <property type="match status" value="1"/>
</dbReference>
<dbReference type="Proteomes" id="UP000316199">
    <property type="component" value="Unassembled WGS sequence"/>
</dbReference>
<proteinExistence type="inferred from homology"/>
<evidence type="ECO:0000256" key="6">
    <source>
        <dbReference type="ARBA" id="ARBA00022989"/>
    </source>
</evidence>
<keyword evidence="3 9" id="KW-1003">Cell membrane</keyword>
<evidence type="ECO:0000256" key="9">
    <source>
        <dbReference type="HAMAP-Rule" id="MF_00237"/>
    </source>
</evidence>
<keyword evidence="6 9" id="KW-1133">Transmembrane helix</keyword>
<dbReference type="InterPro" id="IPR003369">
    <property type="entry name" value="TatA/B/E"/>
</dbReference>
<comment type="similarity">
    <text evidence="9">Belongs to the TatB family.</text>
</comment>
<sequence>MFDIGFPELLVISLVSLLVIGPKELPNAIRAISLSMGRLRRNFAKIRQDLEKEIGTDDIRAQLYNEEVMQEIEESKTNLANTEKEINKIIGHLEEDLSPNHELKTERDDGRKQSI</sequence>
<dbReference type="Pfam" id="PF02416">
    <property type="entry name" value="TatA_B_E"/>
    <property type="match status" value="1"/>
</dbReference>
<evidence type="ECO:0000256" key="8">
    <source>
        <dbReference type="ARBA" id="ARBA00023136"/>
    </source>
</evidence>
<evidence type="ECO:0000313" key="11">
    <source>
        <dbReference type="Proteomes" id="UP000316199"/>
    </source>
</evidence>
<evidence type="ECO:0000256" key="3">
    <source>
        <dbReference type="ARBA" id="ARBA00022475"/>
    </source>
</evidence>
<keyword evidence="8 9" id="KW-0472">Membrane</keyword>
<reference evidence="10 11" key="1">
    <citation type="submission" date="2019-02" db="EMBL/GenBank/DDBJ databases">
        <title>Prokaryotic population dynamics and viral predation in marine succession experiment using metagenomics: the confinement effect.</title>
        <authorList>
            <person name="Haro-Moreno J.M."/>
            <person name="Rodriguez-Valera F."/>
            <person name="Lopez-Perez M."/>
        </authorList>
    </citation>
    <scope>NUCLEOTIDE SEQUENCE [LARGE SCALE GENOMIC DNA]</scope>
    <source>
        <strain evidence="10">MED-G157</strain>
    </source>
</reference>